<evidence type="ECO:0000256" key="8">
    <source>
        <dbReference type="SAM" id="Phobius"/>
    </source>
</evidence>
<dbReference type="NCBIfam" id="TIGR03109">
    <property type="entry name" value="exosort_XrtA"/>
    <property type="match status" value="1"/>
</dbReference>
<dbReference type="NCBIfam" id="TIGR02914">
    <property type="entry name" value="EpsI_fam"/>
    <property type="match status" value="1"/>
</dbReference>
<feature type="transmembrane region" description="Helical" evidence="8">
    <location>
        <begin position="12"/>
        <end position="36"/>
    </location>
</feature>
<dbReference type="InterPro" id="IPR014263">
    <property type="entry name" value="Methanolan_biosynth_EpsI"/>
</dbReference>
<evidence type="ECO:0000256" key="2">
    <source>
        <dbReference type="ARBA" id="ARBA00022475"/>
    </source>
</evidence>
<keyword evidence="5 10" id="KW-0378">Hydrolase</keyword>
<feature type="transmembrane region" description="Helical" evidence="8">
    <location>
        <begin position="120"/>
        <end position="143"/>
    </location>
</feature>
<evidence type="ECO:0000256" key="3">
    <source>
        <dbReference type="ARBA" id="ARBA00022670"/>
    </source>
</evidence>
<feature type="transmembrane region" description="Helical" evidence="8">
    <location>
        <begin position="72"/>
        <end position="90"/>
    </location>
</feature>
<dbReference type="Pfam" id="PF11984">
    <property type="entry name" value="DUF3485"/>
    <property type="match status" value="1"/>
</dbReference>
<dbReference type="NCBIfam" id="TIGR04178">
    <property type="entry name" value="exo_archaeo"/>
    <property type="match status" value="1"/>
</dbReference>
<reference evidence="10 11" key="1">
    <citation type="submission" date="2024-05" db="EMBL/GenBank/DDBJ databases">
        <title>Roseateles sp. DJS-2-20 16S ribosomal RNA gene Genome sequencing and assembly.</title>
        <authorList>
            <person name="Woo H."/>
        </authorList>
    </citation>
    <scope>NUCLEOTIDE SEQUENCE [LARGE SCALE GENOMIC DNA]</scope>
    <source>
        <strain evidence="10 11">DJS-2-20</strain>
    </source>
</reference>
<protein>
    <submittedName>
        <fullName evidence="10">Exosortase A</fullName>
        <ecNumber evidence="10">3.4.22.-</ecNumber>
    </submittedName>
</protein>
<evidence type="ECO:0000256" key="6">
    <source>
        <dbReference type="ARBA" id="ARBA00022989"/>
    </source>
</evidence>
<dbReference type="InterPro" id="IPR019127">
    <property type="entry name" value="Exosortase"/>
</dbReference>
<dbReference type="Proteomes" id="UP001495147">
    <property type="component" value="Unassembled WGS sequence"/>
</dbReference>
<feature type="transmembrane region" description="Helical" evidence="8">
    <location>
        <begin position="249"/>
        <end position="270"/>
    </location>
</feature>
<dbReference type="InterPro" id="IPR013426">
    <property type="entry name" value="EpsH-like"/>
</dbReference>
<feature type="transmembrane region" description="Helical" evidence="8">
    <location>
        <begin position="184"/>
        <end position="202"/>
    </location>
</feature>
<dbReference type="RefSeq" id="WP_347703916.1">
    <property type="nucleotide sequence ID" value="NZ_JBDPZD010000002.1"/>
</dbReference>
<dbReference type="InterPro" id="IPR017540">
    <property type="entry name" value="Exosortase-1"/>
</dbReference>
<evidence type="ECO:0000256" key="4">
    <source>
        <dbReference type="ARBA" id="ARBA00022692"/>
    </source>
</evidence>
<dbReference type="Pfam" id="PF09721">
    <property type="entry name" value="Exosortase_EpsH"/>
    <property type="match status" value="1"/>
</dbReference>
<organism evidence="10 11">
    <name type="scientific">Roseateles paludis</name>
    <dbReference type="NCBI Taxonomy" id="3145238"/>
    <lineage>
        <taxon>Bacteria</taxon>
        <taxon>Pseudomonadati</taxon>
        <taxon>Pseudomonadota</taxon>
        <taxon>Betaproteobacteria</taxon>
        <taxon>Burkholderiales</taxon>
        <taxon>Sphaerotilaceae</taxon>
        <taxon>Roseateles</taxon>
    </lineage>
</organism>
<dbReference type="NCBIfam" id="TIGR02602">
    <property type="entry name" value="8TM_EpsH"/>
    <property type="match status" value="1"/>
</dbReference>
<dbReference type="InterPro" id="IPR026392">
    <property type="entry name" value="Exo/Archaeosortase_dom"/>
</dbReference>
<evidence type="ECO:0000256" key="5">
    <source>
        <dbReference type="ARBA" id="ARBA00022801"/>
    </source>
</evidence>
<comment type="caution">
    <text evidence="10">The sequence shown here is derived from an EMBL/GenBank/DDBJ whole genome shotgun (WGS) entry which is preliminary data.</text>
</comment>
<keyword evidence="6 8" id="KW-1133">Transmembrane helix</keyword>
<feature type="domain" description="Methanolan biosynthesis EpsI" evidence="9">
    <location>
        <begin position="298"/>
        <end position="501"/>
    </location>
</feature>
<dbReference type="EMBL" id="JBDPZD010000002">
    <property type="protein sequence ID" value="MEO3691073.1"/>
    <property type="molecule type" value="Genomic_DNA"/>
</dbReference>
<evidence type="ECO:0000256" key="1">
    <source>
        <dbReference type="ARBA" id="ARBA00004651"/>
    </source>
</evidence>
<evidence type="ECO:0000313" key="11">
    <source>
        <dbReference type="Proteomes" id="UP001495147"/>
    </source>
</evidence>
<evidence type="ECO:0000256" key="7">
    <source>
        <dbReference type="ARBA" id="ARBA00023136"/>
    </source>
</evidence>
<accession>A0ABV0G025</accession>
<keyword evidence="4 8" id="KW-0812">Transmembrane</keyword>
<dbReference type="GO" id="GO:0016787">
    <property type="term" value="F:hydrolase activity"/>
    <property type="evidence" value="ECO:0007669"/>
    <property type="project" value="UniProtKB-KW"/>
</dbReference>
<proteinExistence type="predicted"/>
<gene>
    <name evidence="10" type="primary">xrtA</name>
    <name evidence="10" type="ORF">ABDJ85_06290</name>
</gene>
<keyword evidence="11" id="KW-1185">Reference proteome</keyword>
<keyword evidence="7 8" id="KW-0472">Membrane</keyword>
<keyword evidence="2" id="KW-1003">Cell membrane</keyword>
<feature type="transmembrane region" description="Helical" evidence="8">
    <location>
        <begin position="42"/>
        <end position="60"/>
    </location>
</feature>
<feature type="transmembrane region" description="Helical" evidence="8">
    <location>
        <begin position="209"/>
        <end position="229"/>
    </location>
</feature>
<feature type="transmembrane region" description="Helical" evidence="8">
    <location>
        <begin position="96"/>
        <end position="113"/>
    </location>
</feature>
<keyword evidence="3" id="KW-0645">Protease</keyword>
<dbReference type="EC" id="3.4.22.-" evidence="10"/>
<sequence length="513" mass="55657">MRLEPAWRWPLLALAAAWACLFGLYWGTAVSIVAIWERSDTFAHAYVVPPIAAWLVWTKRAQLATMKPRPDLRWLAALIPAGALWLVGSLVASNAATQFGFAFLLLASVPLILGSQVGNFLSFPLVFLLFAVPFGDFLTPLLMERTADFTVMALRATGVPVYREGLHFIIPSGAWSVIEACSGIRYLLASVMVGTLFGYLNYQSMKKRLLFMGVAVLTPLIANWLRAYMIVMIGHLSGNELATGVDHIVYGWVFFGLVMIVMFTIGMRWADPDPLPASGVAPGADLPSAAAAPLLAGVALAAGLMALPVAWLAKATQPMPAVPPLTAPALQGWTWQAEPLSDWRPGYRAPTAQLSGQFRRDGAEPVGFYVAYYRQQSQASKLVSSANGLAADGDKHWIPTGSVSRVDVMAGTAPIQVVRGELRAEALGELRARRLRAWQTFWADGGAYVDGWKVTALNALARLRGQHDDAAVLILYADKGVNGAEDEALQRFVAENWPALESWMRSMQAGGHP</sequence>
<evidence type="ECO:0000313" key="10">
    <source>
        <dbReference type="EMBL" id="MEO3691073.1"/>
    </source>
</evidence>
<feature type="transmembrane region" description="Helical" evidence="8">
    <location>
        <begin position="291"/>
        <end position="313"/>
    </location>
</feature>
<comment type="subcellular location">
    <subcellularLocation>
        <location evidence="1">Cell membrane</location>
        <topology evidence="1">Multi-pass membrane protein</topology>
    </subcellularLocation>
</comment>
<name>A0ABV0G025_9BURK</name>
<evidence type="ECO:0000259" key="9">
    <source>
        <dbReference type="Pfam" id="PF11984"/>
    </source>
</evidence>